<evidence type="ECO:0000313" key="1">
    <source>
        <dbReference type="EMBL" id="CRK84897.1"/>
    </source>
</evidence>
<accession>A0A0U1P3Q5</accession>
<organism evidence="1 2">
    <name type="scientific">Neobacillus massiliamazoniensis</name>
    <dbReference type="NCBI Taxonomy" id="1499688"/>
    <lineage>
        <taxon>Bacteria</taxon>
        <taxon>Bacillati</taxon>
        <taxon>Bacillota</taxon>
        <taxon>Bacilli</taxon>
        <taxon>Bacillales</taxon>
        <taxon>Bacillaceae</taxon>
        <taxon>Neobacillus</taxon>
    </lineage>
</organism>
<gene>
    <name evidence="1" type="ORF">BN000_04954</name>
</gene>
<name>A0A0U1P3Q5_9BACI</name>
<dbReference type="AlphaFoldDB" id="A0A0U1P3Q5"/>
<dbReference type="Proteomes" id="UP000199087">
    <property type="component" value="Unassembled WGS sequence"/>
</dbReference>
<reference evidence="2" key="1">
    <citation type="submission" date="2015-05" db="EMBL/GenBank/DDBJ databases">
        <authorList>
            <person name="Urmite Genomes"/>
        </authorList>
    </citation>
    <scope>NUCLEOTIDE SEQUENCE [LARGE SCALE GENOMIC DNA]</scope>
    <source>
        <strain evidence="2">LF1</strain>
    </source>
</reference>
<dbReference type="STRING" id="1499688.BN000_04954"/>
<proteinExistence type="predicted"/>
<keyword evidence="2" id="KW-1185">Reference proteome</keyword>
<dbReference type="EMBL" id="CVRB01000006">
    <property type="protein sequence ID" value="CRK84897.1"/>
    <property type="molecule type" value="Genomic_DNA"/>
</dbReference>
<sequence length="49" mass="5687">MISLFKRADGGANQYKDQHELQSWSFFFVAKSRLCEGKDGHTIVNKIER</sequence>
<evidence type="ECO:0000313" key="2">
    <source>
        <dbReference type="Proteomes" id="UP000199087"/>
    </source>
</evidence>
<protein>
    <submittedName>
        <fullName evidence="1">Uncharacterized protein</fullName>
    </submittedName>
</protein>